<comment type="caution">
    <text evidence="1">The sequence shown here is derived from an EMBL/GenBank/DDBJ whole genome shotgun (WGS) entry which is preliminary data.</text>
</comment>
<gene>
    <name evidence="1" type="ORF">EZS27_023887</name>
</gene>
<dbReference type="AlphaFoldDB" id="A0A5J4R0N8"/>
<accession>A0A5J4R0N8</accession>
<evidence type="ECO:0000313" key="1">
    <source>
        <dbReference type="EMBL" id="KAA6327098.1"/>
    </source>
</evidence>
<proteinExistence type="predicted"/>
<protein>
    <recommendedName>
        <fullName evidence="2">PD-(D/E)XK nuclease family transposase</fullName>
    </recommendedName>
</protein>
<evidence type="ECO:0008006" key="2">
    <source>
        <dbReference type="Google" id="ProtNLM"/>
    </source>
</evidence>
<reference evidence="1" key="1">
    <citation type="submission" date="2019-03" db="EMBL/GenBank/DDBJ databases">
        <title>Single cell metagenomics reveals metabolic interactions within the superorganism composed of flagellate Streblomastix strix and complex community of Bacteroidetes bacteria on its surface.</title>
        <authorList>
            <person name="Treitli S.C."/>
            <person name="Kolisko M."/>
            <person name="Husnik F."/>
            <person name="Keeling P."/>
            <person name="Hampl V."/>
        </authorList>
    </citation>
    <scope>NUCLEOTIDE SEQUENCE</scope>
    <source>
        <strain evidence="1">STM</strain>
    </source>
</reference>
<dbReference type="Pfam" id="PF12784">
    <property type="entry name" value="PDDEXK_2"/>
    <property type="match status" value="1"/>
</dbReference>
<name>A0A5J4R0N8_9ZZZZ</name>
<feature type="non-terminal residue" evidence="1">
    <location>
        <position position="81"/>
    </location>
</feature>
<organism evidence="1">
    <name type="scientific">termite gut metagenome</name>
    <dbReference type="NCBI Taxonomy" id="433724"/>
    <lineage>
        <taxon>unclassified sequences</taxon>
        <taxon>metagenomes</taxon>
        <taxon>organismal metagenomes</taxon>
    </lineage>
</organism>
<sequence>MEEAMETTKEPRPLVSFDWAMKRLLRNKANFEVLEGFLSVLLKRSIKIERILESESNQDTDRDKFNKVDILVEDQNGEMII</sequence>
<dbReference type="EMBL" id="SNRY01002049">
    <property type="protein sequence ID" value="KAA6327098.1"/>
    <property type="molecule type" value="Genomic_DNA"/>
</dbReference>